<dbReference type="InterPro" id="IPR001584">
    <property type="entry name" value="Integrase_cat-core"/>
</dbReference>
<dbReference type="InterPro" id="IPR036397">
    <property type="entry name" value="RNaseH_sf"/>
</dbReference>
<dbReference type="Gene3D" id="3.30.420.10">
    <property type="entry name" value="Ribonuclease H-like superfamily/Ribonuclease H"/>
    <property type="match status" value="1"/>
</dbReference>
<dbReference type="InterPro" id="IPR012337">
    <property type="entry name" value="RNaseH-like_sf"/>
</dbReference>
<evidence type="ECO:0000313" key="4">
    <source>
        <dbReference type="Proteomes" id="UP001293718"/>
    </source>
</evidence>
<dbReference type="SUPFAM" id="SSF53098">
    <property type="entry name" value="Ribonuclease H-like"/>
    <property type="match status" value="1"/>
</dbReference>
<dbReference type="InterPro" id="IPR009004">
    <property type="entry name" value="Transposase_Mu_C"/>
</dbReference>
<dbReference type="Pfam" id="PF09299">
    <property type="entry name" value="Mu-transpos_C"/>
    <property type="match status" value="1"/>
</dbReference>
<dbReference type="Proteomes" id="UP001293718">
    <property type="component" value="Unassembled WGS sequence"/>
</dbReference>
<protein>
    <submittedName>
        <fullName evidence="3">Mu transposase C-terminal domain-containing protein</fullName>
    </submittedName>
</protein>
<dbReference type="PROSITE" id="PS50994">
    <property type="entry name" value="INTEGRASE"/>
    <property type="match status" value="1"/>
</dbReference>
<reference evidence="3 4" key="1">
    <citation type="submission" date="2023-11" db="EMBL/GenBank/DDBJ databases">
        <title>Draft genome of Azohydromonas lata strain H1 (DSM1123), a polyhydroxyalkanoate producer.</title>
        <authorList>
            <person name="Traversa D."/>
            <person name="D'Addabbo P."/>
            <person name="Pazzani C."/>
            <person name="Manzari C."/>
            <person name="Chiara M."/>
            <person name="Scrascia M."/>
        </authorList>
    </citation>
    <scope>NUCLEOTIDE SEQUENCE [LARGE SCALE GENOMIC DNA]</scope>
    <source>
        <strain evidence="3 4">H1</strain>
    </source>
</reference>
<gene>
    <name evidence="3" type="ORF">SM757_04520</name>
</gene>
<keyword evidence="4" id="KW-1185">Reference proteome</keyword>
<dbReference type="InterPro" id="IPR015378">
    <property type="entry name" value="Transposase-like_Mu_C"/>
</dbReference>
<proteinExistence type="predicted"/>
<accession>A0ABU5IA32</accession>
<sequence length="523" mass="59221">MTRQQAERAGRLLGLHSSTVYKLRRRFLRHPVTSAVAPMSRGPKMGNKRLDPNSEQVIQEVLKEWLPCQRRLAHPLLDLTLEVRRRCLLAGLKPPGRNTVARRWAEYREAQAAALADAPSAAVAPGTFSAATPLDIVQIDHTQADVIVVDDWFRRPLGRPWLSVAIDLATRCVMGIYLSMDRPNAATVALLLSRVALPKAAWLDSLELEPQEQEVSWPMHGLPKALHLDNAAEFHGRALRMGCAQYGVELMYRPVGRPQFGGHVERMNRTLMERLRGLPGATGNSPKGRKARRPEQEAVLTLAEFERWLAVEVAQRYHHSEHRGLAGATPASAWQAMAQVHPPRQLPPGPEEAMQFLVQFMPMAQRIVQSYGLSLFNIRYWHPIFAAWRELRRKVVVRYHPEDLSRVFVSAGGRRYIEVGYADVRRPRISLWEQRAACRHLRAEGQRQLSEALIFKAIEQQRRIVDSARQATRVAQRQVPRKEAVPLGPWSPTPAPPAAELDYSQTPDPFPVEIWDSPWPKTA</sequence>
<feature type="domain" description="Integrase catalytic" evidence="2">
    <location>
        <begin position="129"/>
        <end position="338"/>
    </location>
</feature>
<dbReference type="SUPFAM" id="SSF50610">
    <property type="entry name" value="mu transposase, C-terminal domain"/>
    <property type="match status" value="1"/>
</dbReference>
<organism evidence="3 4">
    <name type="scientific">Azohydromonas lata</name>
    <dbReference type="NCBI Taxonomy" id="45677"/>
    <lineage>
        <taxon>Bacteria</taxon>
        <taxon>Pseudomonadati</taxon>
        <taxon>Pseudomonadota</taxon>
        <taxon>Betaproteobacteria</taxon>
        <taxon>Burkholderiales</taxon>
        <taxon>Sphaerotilaceae</taxon>
        <taxon>Azohydromonas</taxon>
    </lineage>
</organism>
<dbReference type="EMBL" id="JAXOJX010000004">
    <property type="protein sequence ID" value="MDZ5455828.1"/>
    <property type="molecule type" value="Genomic_DNA"/>
</dbReference>
<evidence type="ECO:0000256" key="1">
    <source>
        <dbReference type="SAM" id="MobiDB-lite"/>
    </source>
</evidence>
<feature type="region of interest" description="Disordered" evidence="1">
    <location>
        <begin position="477"/>
        <end position="523"/>
    </location>
</feature>
<evidence type="ECO:0000259" key="2">
    <source>
        <dbReference type="PROSITE" id="PS50994"/>
    </source>
</evidence>
<comment type="caution">
    <text evidence="3">The sequence shown here is derived from an EMBL/GenBank/DDBJ whole genome shotgun (WGS) entry which is preliminary data.</text>
</comment>
<evidence type="ECO:0000313" key="3">
    <source>
        <dbReference type="EMBL" id="MDZ5455828.1"/>
    </source>
</evidence>
<name>A0ABU5IA32_9BURK</name>
<dbReference type="RefSeq" id="WP_322464517.1">
    <property type="nucleotide sequence ID" value="NZ_JAXOJX010000004.1"/>
</dbReference>